<dbReference type="EC" id="3.4.25.1" evidence="3"/>
<keyword evidence="5" id="KW-0645">Protease</keyword>
<dbReference type="GO" id="GO:0005737">
    <property type="term" value="C:cytoplasm"/>
    <property type="evidence" value="ECO:0007669"/>
    <property type="project" value="TreeGrafter"/>
</dbReference>
<dbReference type="GO" id="GO:0004298">
    <property type="term" value="F:threonine-type endopeptidase activity"/>
    <property type="evidence" value="ECO:0007669"/>
    <property type="project" value="UniProtKB-KW"/>
</dbReference>
<evidence type="ECO:0000256" key="11">
    <source>
        <dbReference type="PIRSR" id="PIRSR600243-1"/>
    </source>
</evidence>
<dbReference type="GO" id="GO:0051603">
    <property type="term" value="P:proteolysis involved in protein catabolic process"/>
    <property type="evidence" value="ECO:0007669"/>
    <property type="project" value="InterPro"/>
</dbReference>
<evidence type="ECO:0000256" key="10">
    <source>
        <dbReference type="ARBA" id="ARBA00026071"/>
    </source>
</evidence>
<dbReference type="InterPro" id="IPR001353">
    <property type="entry name" value="Proteasome_sua/b"/>
</dbReference>
<evidence type="ECO:0000256" key="2">
    <source>
        <dbReference type="ARBA" id="ARBA00004123"/>
    </source>
</evidence>
<evidence type="ECO:0000256" key="8">
    <source>
        <dbReference type="ARBA" id="ARBA00022942"/>
    </source>
</evidence>
<dbReference type="GO" id="GO:0005634">
    <property type="term" value="C:nucleus"/>
    <property type="evidence" value="ECO:0007669"/>
    <property type="project" value="UniProtKB-SubCell"/>
</dbReference>
<keyword evidence="8" id="KW-0647">Proteasome</keyword>
<dbReference type="Gene3D" id="3.60.20.10">
    <property type="entry name" value="Glutamine Phosphoribosylpyrophosphate, subunit 1, domain 1"/>
    <property type="match status" value="1"/>
</dbReference>
<keyword evidence="7" id="KW-0378">Hydrolase</keyword>
<keyword evidence="4" id="KW-0963">Cytoplasm</keyword>
<evidence type="ECO:0000256" key="1">
    <source>
        <dbReference type="ARBA" id="ARBA00001198"/>
    </source>
</evidence>
<dbReference type="Pfam" id="PF00227">
    <property type="entry name" value="Proteasome"/>
    <property type="match status" value="1"/>
</dbReference>
<dbReference type="PANTHER" id="PTHR32194">
    <property type="entry name" value="METALLOPROTEASE TLDD"/>
    <property type="match status" value="1"/>
</dbReference>
<dbReference type="OrthoDB" id="37597at2759"/>
<evidence type="ECO:0000256" key="5">
    <source>
        <dbReference type="ARBA" id="ARBA00022670"/>
    </source>
</evidence>
<organism evidence="14">
    <name type="scientific">Soboliphyme baturini</name>
    <dbReference type="NCBI Taxonomy" id="241478"/>
    <lineage>
        <taxon>Eukaryota</taxon>
        <taxon>Metazoa</taxon>
        <taxon>Ecdysozoa</taxon>
        <taxon>Nematoda</taxon>
        <taxon>Enoplea</taxon>
        <taxon>Dorylaimia</taxon>
        <taxon>Dioctophymatida</taxon>
        <taxon>Dioctophymatoidea</taxon>
        <taxon>Soboliphymatidae</taxon>
        <taxon>Soboliphyme</taxon>
    </lineage>
</organism>
<evidence type="ECO:0000313" key="13">
    <source>
        <dbReference type="Proteomes" id="UP000270296"/>
    </source>
</evidence>
<accession>A0A183IYU0</accession>
<dbReference type="PANTHER" id="PTHR32194:SF3">
    <property type="entry name" value="PROTEASOME SUBUNIT BETA"/>
    <property type="match status" value="1"/>
</dbReference>
<dbReference type="PRINTS" id="PR00141">
    <property type="entry name" value="PROTEASOME"/>
</dbReference>
<protein>
    <recommendedName>
        <fullName evidence="3">proteasome endopeptidase complex</fullName>
        <ecNumber evidence="3">3.4.25.1</ecNumber>
    </recommendedName>
</protein>
<keyword evidence="6" id="KW-0888">Threonine protease</keyword>
<comment type="subunit">
    <text evidence="10">The 26S proteasome consists of a 20S proteasome core and two 19S regulatory subunits. The 20S proteasome core is composed of 28 subunits that are arranged in four stacked rings, resulting in a barrel-shaped structure. The two end rings are each formed by seven alpha subunits, and the two central rings are each formed by seven beta subunits. The catalytic chamber with the active sites is on the inside of the barrel.</text>
</comment>
<evidence type="ECO:0000256" key="3">
    <source>
        <dbReference type="ARBA" id="ARBA00012039"/>
    </source>
</evidence>
<keyword evidence="13" id="KW-1185">Reference proteome</keyword>
<evidence type="ECO:0000256" key="7">
    <source>
        <dbReference type="ARBA" id="ARBA00022801"/>
    </source>
</evidence>
<dbReference type="WBParaSite" id="SBAD_0000910801-mRNA-1">
    <property type="protein sequence ID" value="SBAD_0000910801-mRNA-1"/>
    <property type="gene ID" value="SBAD_0000910801"/>
</dbReference>
<dbReference type="PROSITE" id="PS51476">
    <property type="entry name" value="PROTEASOME_BETA_2"/>
    <property type="match status" value="1"/>
</dbReference>
<name>A0A183IYU0_9BILA</name>
<evidence type="ECO:0000256" key="6">
    <source>
        <dbReference type="ARBA" id="ARBA00022698"/>
    </source>
</evidence>
<proteinExistence type="predicted"/>
<sequence>MALASISGYDKVFRDELSCPLQGEELLSKEGFPLSPFLDAKGFVNAHFGMTDKGNDRSKLHFYKGTTTLSFIYTGLTENDKGGIIMAADSRATSGEFIASSTVKKILEVTDHIMGTLAGGAADCQFWLRVLSKHCRLFELQNKEKVTVSAASKLLQNVLYSYKGMGLSFCNCNFRGSYLPDSIKSGLRIKGEMFSCGSGSLNAYGILDTFYKPKMTDEEAYNLGRKAIMHATYRDIGSGGFCNLFHITESGWYSVGMQDASEMSYEFLKSIEYKPIF</sequence>
<reference evidence="14" key="1">
    <citation type="submission" date="2016-06" db="UniProtKB">
        <authorList>
            <consortium name="WormBaseParasite"/>
        </authorList>
    </citation>
    <scope>IDENTIFICATION</scope>
</reference>
<keyword evidence="9" id="KW-0865">Zymogen</keyword>
<gene>
    <name evidence="12" type="ORF">SBAD_LOCUS8788</name>
</gene>
<dbReference type="SUPFAM" id="SSF56235">
    <property type="entry name" value="N-terminal nucleophile aminohydrolases (Ntn hydrolases)"/>
    <property type="match status" value="1"/>
</dbReference>
<dbReference type="InterPro" id="IPR029055">
    <property type="entry name" value="Ntn_hydrolases_N"/>
</dbReference>
<evidence type="ECO:0000256" key="4">
    <source>
        <dbReference type="ARBA" id="ARBA00022490"/>
    </source>
</evidence>
<evidence type="ECO:0000313" key="14">
    <source>
        <dbReference type="WBParaSite" id="SBAD_0000910801-mRNA-1"/>
    </source>
</evidence>
<comment type="subcellular location">
    <subcellularLocation>
        <location evidence="2">Nucleus</location>
    </subcellularLocation>
</comment>
<evidence type="ECO:0000256" key="9">
    <source>
        <dbReference type="ARBA" id="ARBA00023145"/>
    </source>
</evidence>
<dbReference type="Proteomes" id="UP000270296">
    <property type="component" value="Unassembled WGS sequence"/>
</dbReference>
<feature type="active site" description="Nucleophile" evidence="11">
    <location>
        <position position="66"/>
    </location>
</feature>
<evidence type="ECO:0000313" key="12">
    <source>
        <dbReference type="EMBL" id="VDP19296.1"/>
    </source>
</evidence>
<dbReference type="GO" id="GO:0005839">
    <property type="term" value="C:proteasome core complex"/>
    <property type="evidence" value="ECO:0007669"/>
    <property type="project" value="InterPro"/>
</dbReference>
<dbReference type="InterPro" id="IPR000243">
    <property type="entry name" value="Pept_T1A_subB"/>
</dbReference>
<comment type="catalytic activity">
    <reaction evidence="1">
        <text>Cleavage of peptide bonds with very broad specificity.</text>
        <dbReference type="EC" id="3.4.25.1"/>
    </reaction>
</comment>
<dbReference type="InterPro" id="IPR023333">
    <property type="entry name" value="Proteasome_suB-type"/>
</dbReference>
<reference evidence="12 13" key="2">
    <citation type="submission" date="2018-11" db="EMBL/GenBank/DDBJ databases">
        <authorList>
            <consortium name="Pathogen Informatics"/>
        </authorList>
    </citation>
    <scope>NUCLEOTIDE SEQUENCE [LARGE SCALE GENOMIC DNA]</scope>
</reference>
<dbReference type="AlphaFoldDB" id="A0A183IYU0"/>
<dbReference type="EMBL" id="UZAM01011970">
    <property type="protein sequence ID" value="VDP19296.1"/>
    <property type="molecule type" value="Genomic_DNA"/>
</dbReference>